<evidence type="ECO:0000313" key="4">
    <source>
        <dbReference type="EMBL" id="SSA38596.1"/>
    </source>
</evidence>
<keyword evidence="1" id="KW-1133">Transmembrane helix</keyword>
<keyword evidence="1" id="KW-0812">Transmembrane</keyword>
<dbReference type="GO" id="GO:0016020">
    <property type="term" value="C:membrane"/>
    <property type="evidence" value="ECO:0007669"/>
    <property type="project" value="InterPro"/>
</dbReference>
<gene>
    <name evidence="3" type="ORF">BCF38_101729</name>
    <name evidence="4" type="ORF">SAMN05421539_101729</name>
</gene>
<evidence type="ECO:0000259" key="2">
    <source>
        <dbReference type="PROSITE" id="PS50885"/>
    </source>
</evidence>
<dbReference type="Proteomes" id="UP000251571">
    <property type="component" value="Unassembled WGS sequence"/>
</dbReference>
<dbReference type="RefSeq" id="WP_170125281.1">
    <property type="nucleotide sequence ID" value="NZ_QGDJ01000001.1"/>
</dbReference>
<accession>A0A2Y9A400</accession>
<dbReference type="Proteomes" id="UP000245839">
    <property type="component" value="Unassembled WGS sequence"/>
</dbReference>
<dbReference type="EMBL" id="QGDJ01000001">
    <property type="protein sequence ID" value="PWJ22318.1"/>
    <property type="molecule type" value="Genomic_DNA"/>
</dbReference>
<proteinExistence type="predicted"/>
<dbReference type="InterPro" id="IPR013587">
    <property type="entry name" value="Nitrate/nitrite_sensing"/>
</dbReference>
<dbReference type="PROSITE" id="PS50885">
    <property type="entry name" value="HAMP"/>
    <property type="match status" value="1"/>
</dbReference>
<evidence type="ECO:0000256" key="1">
    <source>
        <dbReference type="SAM" id="Phobius"/>
    </source>
</evidence>
<organism evidence="4 6">
    <name type="scientific">Jannaschia seohaensis</name>
    <dbReference type="NCBI Taxonomy" id="475081"/>
    <lineage>
        <taxon>Bacteria</taxon>
        <taxon>Pseudomonadati</taxon>
        <taxon>Pseudomonadota</taxon>
        <taxon>Alphaproteobacteria</taxon>
        <taxon>Rhodobacterales</taxon>
        <taxon>Roseobacteraceae</taxon>
        <taxon>Jannaschia</taxon>
    </lineage>
</organism>
<dbReference type="Pfam" id="PF08376">
    <property type="entry name" value="NIT"/>
    <property type="match status" value="1"/>
</dbReference>
<keyword evidence="1" id="KW-0472">Membrane</keyword>
<dbReference type="AlphaFoldDB" id="A0A2Y9A400"/>
<feature type="transmembrane region" description="Helical" evidence="1">
    <location>
        <begin position="312"/>
        <end position="330"/>
    </location>
</feature>
<feature type="domain" description="HAMP" evidence="2">
    <location>
        <begin position="331"/>
        <end position="383"/>
    </location>
</feature>
<evidence type="ECO:0000313" key="3">
    <source>
        <dbReference type="EMBL" id="PWJ22318.1"/>
    </source>
</evidence>
<reference evidence="4 6" key="1">
    <citation type="submission" date="2016-10" db="EMBL/GenBank/DDBJ databases">
        <authorList>
            <person name="Cai Z."/>
        </authorList>
    </citation>
    <scope>NUCLEOTIDE SEQUENCE [LARGE SCALE GENOMIC DNA]</scope>
    <source>
        <strain evidence="4 6">DSM 25227</strain>
    </source>
</reference>
<protein>
    <submittedName>
        <fullName evidence="4">HAMP domain-containing protein</fullName>
    </submittedName>
</protein>
<reference evidence="3 5" key="2">
    <citation type="submission" date="2018-03" db="EMBL/GenBank/DDBJ databases">
        <title>Genomic Encyclopedia of Archaeal and Bacterial Type Strains, Phase II (KMG-II): from individual species to whole genera.</title>
        <authorList>
            <person name="Goeker M."/>
        </authorList>
    </citation>
    <scope>NUCLEOTIDE SEQUENCE [LARGE SCALE GENOMIC DNA]</scope>
    <source>
        <strain evidence="3 5">DSM 25227</strain>
    </source>
</reference>
<dbReference type="GO" id="GO:0007165">
    <property type="term" value="P:signal transduction"/>
    <property type="evidence" value="ECO:0007669"/>
    <property type="project" value="InterPro"/>
</dbReference>
<sequence length="449" mass="48542">MGSFRRLTVRQSMALIFCAGLSVAVVFASASLLADLADRRALGRDQDLVESNATIGAVMHELQRERALTLAWLRAPLDALTAPVTTQRGRTDAVLTRAGPHVPNALGVQALHAPNLADRLAALRALVDARSIAAGPYRDAMSAETQRLIWAVARSAATANSGQVALSTNNLASLMAAKDAIGQERASGASILALAQVNSASRSADIAEFQRQIPITETWLHSYRLVAGDDARSFLELWERSRAYGRFATARTEVLTETEIGGAEGIALEDWVARADQVIDDLRAVEIGETDRIATLLAGELRAARHDMASDITLFALLLVGFGALAFAIMRRVDRSIHELIRTARRLSQETTPVPVPGCSQRDLDQIARALDLIRRALFERRVLLEAAEALRSSVGEDLDRVFAAIDSGATDRRVDVLGLDAHGAALARGVNQLLDRIENQERRDTGTL</sequence>
<evidence type="ECO:0000313" key="6">
    <source>
        <dbReference type="Proteomes" id="UP000251571"/>
    </source>
</evidence>
<keyword evidence="5" id="KW-1185">Reference proteome</keyword>
<dbReference type="EMBL" id="UETC01000001">
    <property type="protein sequence ID" value="SSA38596.1"/>
    <property type="molecule type" value="Genomic_DNA"/>
</dbReference>
<dbReference type="InterPro" id="IPR003660">
    <property type="entry name" value="HAMP_dom"/>
</dbReference>
<name>A0A2Y9A400_9RHOB</name>
<evidence type="ECO:0000313" key="5">
    <source>
        <dbReference type="Proteomes" id="UP000245839"/>
    </source>
</evidence>